<name>A0ABY3DYU3_9CORY</name>
<evidence type="ECO:0000313" key="3">
    <source>
        <dbReference type="Proteomes" id="UP000320747"/>
    </source>
</evidence>
<keyword evidence="3" id="KW-1185">Reference proteome</keyword>
<feature type="region of interest" description="Disordered" evidence="1">
    <location>
        <begin position="1"/>
        <end position="20"/>
    </location>
</feature>
<evidence type="ECO:0000256" key="1">
    <source>
        <dbReference type="SAM" id="MobiDB-lite"/>
    </source>
</evidence>
<dbReference type="RefSeq" id="WP_154880309.1">
    <property type="nucleotide sequence ID" value="NZ_JAADJX010000001.1"/>
</dbReference>
<gene>
    <name evidence="2" type="ORF">FPH17_10085</name>
</gene>
<accession>A0ABY3DYU3</accession>
<dbReference type="EMBL" id="VMHH01000010">
    <property type="protein sequence ID" value="TSJ71878.1"/>
    <property type="molecule type" value="Genomic_DNA"/>
</dbReference>
<organism evidence="2 3">
    <name type="scientific">Corynebacterium godavarianum</name>
    <dbReference type="NCBI Taxonomy" id="2054421"/>
    <lineage>
        <taxon>Bacteria</taxon>
        <taxon>Bacillati</taxon>
        <taxon>Actinomycetota</taxon>
        <taxon>Actinomycetes</taxon>
        <taxon>Mycobacteriales</taxon>
        <taxon>Corynebacteriaceae</taxon>
        <taxon>Corynebacterium</taxon>
    </lineage>
</organism>
<protein>
    <submittedName>
        <fullName evidence="2">Mycothiol system anti-sigma-R factor</fullName>
    </submittedName>
</protein>
<evidence type="ECO:0000313" key="2">
    <source>
        <dbReference type="EMBL" id="TSJ71878.1"/>
    </source>
</evidence>
<comment type="caution">
    <text evidence="2">The sequence shown here is derived from an EMBL/GenBank/DDBJ whole genome shotgun (WGS) entry which is preliminary data.</text>
</comment>
<sequence>MSTPGKHNDAAGRSQDGAGGCSGDCNDVHPLLCELFDPDTPPARVLEIREQIAACPHCFGRLESEQAVRDLVRDCCGEARAPEPLRDRIIASITSVSYTEIRYN</sequence>
<proteinExistence type="predicted"/>
<feature type="compositionally biased region" description="Basic and acidic residues" evidence="1">
    <location>
        <begin position="1"/>
        <end position="10"/>
    </location>
</feature>
<reference evidence="2 3" key="1">
    <citation type="submission" date="2019-07" db="EMBL/GenBank/DDBJ databases">
        <title>Draft genome of Corynebacterium godavarianum and other related strains.</title>
        <authorList>
            <person name="Bernier A.-M."/>
            <person name="Bernard K."/>
        </authorList>
    </citation>
    <scope>NUCLEOTIDE SEQUENCE [LARGE SCALE GENOMIC DNA]</scope>
    <source>
        <strain evidence="2 3">LMG 29598</strain>
    </source>
</reference>
<dbReference type="Proteomes" id="UP000320747">
    <property type="component" value="Unassembled WGS sequence"/>
</dbReference>